<evidence type="ECO:0000256" key="1">
    <source>
        <dbReference type="SAM" id="MobiDB-lite"/>
    </source>
</evidence>
<dbReference type="Proteomes" id="UP000288429">
    <property type="component" value="Unassembled WGS sequence"/>
</dbReference>
<accession>A0A428SGH3</accession>
<comment type="caution">
    <text evidence="2">The sequence shown here is derived from an EMBL/GenBank/DDBJ whole genome shotgun (WGS) entry which is preliminary data.</text>
</comment>
<sequence length="83" mass="9309">MKPPSRSIGAGPLFQLPSSNKSGPYSKQSTTSNWPSWAARQFGLGASNELKHFVQRHEILFLRDFIGSCAQLIGYSRYYLDLT</sequence>
<keyword evidence="3" id="KW-1185">Reference proteome</keyword>
<reference evidence="2 3" key="1">
    <citation type="submission" date="2017-06" db="EMBL/GenBank/DDBJ databases">
        <title>Cmopartive genomic analysis of Ambrosia Fusariam Clade fungi.</title>
        <authorList>
            <person name="Stajich J.E."/>
            <person name="Carrillo J."/>
            <person name="Kijimoto T."/>
            <person name="Eskalen A."/>
            <person name="O'Donnell K."/>
            <person name="Kasson M."/>
        </authorList>
    </citation>
    <scope>NUCLEOTIDE SEQUENCE [LARGE SCALE GENOMIC DNA]</scope>
    <source>
        <strain evidence="2 3">NRRL 20438</strain>
    </source>
</reference>
<gene>
    <name evidence="2" type="ORF">CDV31_015973</name>
</gene>
<evidence type="ECO:0000313" key="3">
    <source>
        <dbReference type="Proteomes" id="UP000288429"/>
    </source>
</evidence>
<feature type="compositionally biased region" description="Polar residues" evidence="1">
    <location>
        <begin position="16"/>
        <end position="33"/>
    </location>
</feature>
<dbReference type="AlphaFoldDB" id="A0A428SGH3"/>
<name>A0A428SGH3_9HYPO</name>
<dbReference type="EMBL" id="NIZV01000462">
    <property type="protein sequence ID" value="RSL88878.1"/>
    <property type="molecule type" value="Genomic_DNA"/>
</dbReference>
<feature type="region of interest" description="Disordered" evidence="1">
    <location>
        <begin position="1"/>
        <end position="33"/>
    </location>
</feature>
<organism evidence="2 3">
    <name type="scientific">Fusarium ambrosium</name>
    <dbReference type="NCBI Taxonomy" id="131363"/>
    <lineage>
        <taxon>Eukaryota</taxon>
        <taxon>Fungi</taxon>
        <taxon>Dikarya</taxon>
        <taxon>Ascomycota</taxon>
        <taxon>Pezizomycotina</taxon>
        <taxon>Sordariomycetes</taxon>
        <taxon>Hypocreomycetidae</taxon>
        <taxon>Hypocreales</taxon>
        <taxon>Nectriaceae</taxon>
        <taxon>Fusarium</taxon>
        <taxon>Fusarium solani species complex</taxon>
    </lineage>
</organism>
<proteinExistence type="predicted"/>
<protein>
    <submittedName>
        <fullName evidence="2">Uncharacterized protein</fullName>
    </submittedName>
</protein>
<evidence type="ECO:0000313" key="2">
    <source>
        <dbReference type="EMBL" id="RSL88878.1"/>
    </source>
</evidence>